<reference evidence="1 2" key="1">
    <citation type="journal article" date="2013" name="BMC Genomics">
        <title>Comparative genomics reveals distinct host-interacting traits of three major human-associated propionibacteria.</title>
        <authorList>
            <person name="Mak T.N."/>
            <person name="Schmid M."/>
            <person name="Brzuszkiewicz E."/>
            <person name="Zeng G."/>
            <person name="Meyer R."/>
            <person name="Sfanos K.S."/>
            <person name="Brinkmann V."/>
            <person name="Meyer T.F."/>
            <person name="Bruggemann H."/>
        </authorList>
    </citation>
    <scope>NUCLEOTIDE SEQUENCE [LARGE SCALE GENOMIC DNA]</scope>
    <source>
        <strain evidence="1 2">DSM 20700</strain>
    </source>
</reference>
<dbReference type="EMBL" id="AOSS01000292">
    <property type="protein sequence ID" value="ERF55684.1"/>
    <property type="molecule type" value="Genomic_DNA"/>
</dbReference>
<dbReference type="Pfam" id="PF13242">
    <property type="entry name" value="Hydrolase_like"/>
    <property type="match status" value="1"/>
</dbReference>
<proteinExistence type="predicted"/>
<dbReference type="AlphaFoldDB" id="U1GFK0"/>
<dbReference type="InterPro" id="IPR023214">
    <property type="entry name" value="HAD_sf"/>
</dbReference>
<evidence type="ECO:0000313" key="1">
    <source>
        <dbReference type="EMBL" id="ERF55684.1"/>
    </source>
</evidence>
<accession>U1GFK0</accession>
<dbReference type="PATRIC" id="fig|1160719.4.peg.1467"/>
<keyword evidence="2" id="KW-1185">Reference proteome</keyword>
<organism evidence="1 2">
    <name type="scientific">Cutibacterium granulosum DSM 20700</name>
    <dbReference type="NCBI Taxonomy" id="1160719"/>
    <lineage>
        <taxon>Bacteria</taxon>
        <taxon>Bacillati</taxon>
        <taxon>Actinomycetota</taxon>
        <taxon>Actinomycetes</taxon>
        <taxon>Propionibacteriales</taxon>
        <taxon>Propionibacteriaceae</taxon>
        <taxon>Cutibacterium</taxon>
    </lineage>
</organism>
<dbReference type="SUPFAM" id="SSF56784">
    <property type="entry name" value="HAD-like"/>
    <property type="match status" value="1"/>
</dbReference>
<name>U1GFK0_9ACTN</name>
<gene>
    <name evidence="1" type="ORF">H641_07787</name>
</gene>
<dbReference type="Proteomes" id="UP000016307">
    <property type="component" value="Unassembled WGS sequence"/>
</dbReference>
<comment type="caution">
    <text evidence="1">The sequence shown here is derived from an EMBL/GenBank/DDBJ whole genome shotgun (WGS) entry which is preliminary data.</text>
</comment>
<protein>
    <submittedName>
        <fullName evidence="1">Uncharacterized protein</fullName>
    </submittedName>
</protein>
<dbReference type="InterPro" id="IPR036412">
    <property type="entry name" value="HAD-like_sf"/>
</dbReference>
<dbReference type="Gene3D" id="3.40.50.1000">
    <property type="entry name" value="HAD superfamily/HAD-like"/>
    <property type="match status" value="1"/>
</dbReference>
<sequence>MLLLGRHGLRPDEVLCVGDRQIDVDAAHAADCPAALLDPTGALSTDAEYHIESLAQLSGLIG</sequence>
<evidence type="ECO:0000313" key="2">
    <source>
        <dbReference type="Proteomes" id="UP000016307"/>
    </source>
</evidence>